<dbReference type="SMART" id="SM00563">
    <property type="entry name" value="PlsC"/>
    <property type="match status" value="1"/>
</dbReference>
<dbReference type="SUPFAM" id="SSF69593">
    <property type="entry name" value="Glycerol-3-phosphate (1)-acyltransferase"/>
    <property type="match status" value="1"/>
</dbReference>
<accession>T1JIR7</accession>
<proteinExistence type="predicted"/>
<keyword evidence="3" id="KW-0808">Transferase</keyword>
<dbReference type="PANTHER" id="PTHR10434:SF11">
    <property type="entry name" value="1-ACYL-SN-GLYCEROL-3-PHOSPHATE ACYLTRANSFERASE"/>
    <property type="match status" value="1"/>
</dbReference>
<evidence type="ECO:0000259" key="6">
    <source>
        <dbReference type="SMART" id="SM00563"/>
    </source>
</evidence>
<dbReference type="CDD" id="cd07989">
    <property type="entry name" value="LPLAT_AGPAT-like"/>
    <property type="match status" value="1"/>
</dbReference>
<name>T1JIR7_STRMM</name>
<keyword evidence="4" id="KW-0012">Acyltransferase</keyword>
<evidence type="ECO:0000313" key="8">
    <source>
        <dbReference type="Proteomes" id="UP000014500"/>
    </source>
</evidence>
<evidence type="ECO:0000256" key="2">
    <source>
        <dbReference type="ARBA" id="ARBA00013211"/>
    </source>
</evidence>
<dbReference type="GO" id="GO:0006654">
    <property type="term" value="P:phosphatidic acid biosynthetic process"/>
    <property type="evidence" value="ECO:0007669"/>
    <property type="project" value="TreeGrafter"/>
</dbReference>
<evidence type="ECO:0000256" key="3">
    <source>
        <dbReference type="ARBA" id="ARBA00022679"/>
    </source>
</evidence>
<organism evidence="7 8">
    <name type="scientific">Strigamia maritima</name>
    <name type="common">European centipede</name>
    <name type="synonym">Geophilus maritimus</name>
    <dbReference type="NCBI Taxonomy" id="126957"/>
    <lineage>
        <taxon>Eukaryota</taxon>
        <taxon>Metazoa</taxon>
        <taxon>Ecdysozoa</taxon>
        <taxon>Arthropoda</taxon>
        <taxon>Myriapoda</taxon>
        <taxon>Chilopoda</taxon>
        <taxon>Pleurostigmophora</taxon>
        <taxon>Geophilomorpha</taxon>
        <taxon>Linotaeniidae</taxon>
        <taxon>Strigamia</taxon>
    </lineage>
</organism>
<keyword evidence="8" id="KW-1185">Reference proteome</keyword>
<dbReference type="AlphaFoldDB" id="T1JIR7"/>
<protein>
    <recommendedName>
        <fullName evidence="2">1-acylglycerol-3-phosphate O-acyltransferase</fullName>
        <ecNumber evidence="2">2.3.1.51</ecNumber>
    </recommendedName>
</protein>
<evidence type="ECO:0000313" key="7">
    <source>
        <dbReference type="EnsemblMetazoa" id="SMAR013748-PA"/>
    </source>
</evidence>
<feature type="domain" description="Phospholipid/glycerol acyltransferase" evidence="6">
    <location>
        <begin position="28"/>
        <end position="145"/>
    </location>
</feature>
<dbReference type="GO" id="GO:0003841">
    <property type="term" value="F:1-acylglycerol-3-phosphate O-acyltransferase activity"/>
    <property type="evidence" value="ECO:0007669"/>
    <property type="project" value="UniProtKB-EC"/>
</dbReference>
<dbReference type="EC" id="2.3.1.51" evidence="2"/>
<dbReference type="eggNOG" id="KOG2848">
    <property type="taxonomic scope" value="Eukaryota"/>
</dbReference>
<evidence type="ECO:0000256" key="1">
    <source>
        <dbReference type="ARBA" id="ARBA00004728"/>
    </source>
</evidence>
<dbReference type="HOGENOM" id="CLU_027938_10_2_1"/>
<dbReference type="EnsemblMetazoa" id="SMAR013748-RA">
    <property type="protein sequence ID" value="SMAR013748-PA"/>
    <property type="gene ID" value="SMAR013748"/>
</dbReference>
<dbReference type="PANTHER" id="PTHR10434">
    <property type="entry name" value="1-ACYL-SN-GLYCEROL-3-PHOSPHATE ACYLTRANSFERASE"/>
    <property type="match status" value="1"/>
</dbReference>
<dbReference type="STRING" id="126957.T1JIR7"/>
<dbReference type="Proteomes" id="UP000014500">
    <property type="component" value="Unassembled WGS sequence"/>
</dbReference>
<evidence type="ECO:0000256" key="5">
    <source>
        <dbReference type="SAM" id="Phobius"/>
    </source>
</evidence>
<dbReference type="Pfam" id="PF01553">
    <property type="entry name" value="Acyltransferase"/>
    <property type="match status" value="1"/>
</dbReference>
<dbReference type="InterPro" id="IPR002123">
    <property type="entry name" value="Plipid/glycerol_acylTrfase"/>
</dbReference>
<keyword evidence="5" id="KW-0812">Transmembrane</keyword>
<dbReference type="EMBL" id="JH432007">
    <property type="status" value="NOT_ANNOTATED_CDS"/>
    <property type="molecule type" value="Genomic_DNA"/>
</dbReference>
<feature type="transmembrane region" description="Helical" evidence="5">
    <location>
        <begin position="56"/>
        <end position="79"/>
    </location>
</feature>
<comment type="pathway">
    <text evidence="1">Phospholipid metabolism; CDP-diacylglycerol biosynthesis; CDP-diacylglycerol from sn-glycerol 3-phosphate: step 2/3.</text>
</comment>
<dbReference type="PhylomeDB" id="T1JIR7"/>
<keyword evidence="5" id="KW-0472">Membrane</keyword>
<reference evidence="8" key="1">
    <citation type="submission" date="2011-05" db="EMBL/GenBank/DDBJ databases">
        <authorList>
            <person name="Richards S.R."/>
            <person name="Qu J."/>
            <person name="Jiang H."/>
            <person name="Jhangiani S.N."/>
            <person name="Agravi P."/>
            <person name="Goodspeed R."/>
            <person name="Gross S."/>
            <person name="Mandapat C."/>
            <person name="Jackson L."/>
            <person name="Mathew T."/>
            <person name="Pu L."/>
            <person name="Thornton R."/>
            <person name="Saada N."/>
            <person name="Wilczek-Boney K.B."/>
            <person name="Lee S."/>
            <person name="Kovar C."/>
            <person name="Wu Y."/>
            <person name="Scherer S.E."/>
            <person name="Worley K.C."/>
            <person name="Muzny D.M."/>
            <person name="Gibbs R."/>
        </authorList>
    </citation>
    <scope>NUCLEOTIDE SEQUENCE</scope>
    <source>
        <strain evidence="8">Brora</strain>
    </source>
</reference>
<keyword evidence="5" id="KW-1133">Transmembrane helix</keyword>
<sequence>MITVLRYASDISFKIQGLKDLKSCKGSAILVANHQSVVDGFMTNDDTVALVNFGSMIIHVVSYFGPVGLALSFCGVLFINTAKPKEAMAQLDHQYKQLNDRNSKLVIFAEGTRNFTDIILPFKKGAFCIAIKHQVPIIPIVYSSQIEYYNNYRGQLNIASKWNNFKMESL</sequence>
<reference evidence="7" key="2">
    <citation type="submission" date="2015-02" db="UniProtKB">
        <authorList>
            <consortium name="EnsemblMetazoa"/>
        </authorList>
    </citation>
    <scope>IDENTIFICATION</scope>
</reference>
<evidence type="ECO:0000256" key="4">
    <source>
        <dbReference type="ARBA" id="ARBA00023315"/>
    </source>
</evidence>